<organism evidence="1 2">
    <name type="scientific">Aquabacterium soli</name>
    <dbReference type="NCBI Taxonomy" id="2493092"/>
    <lineage>
        <taxon>Bacteria</taxon>
        <taxon>Pseudomonadati</taxon>
        <taxon>Pseudomonadota</taxon>
        <taxon>Betaproteobacteria</taxon>
        <taxon>Burkholderiales</taxon>
        <taxon>Aquabacterium</taxon>
    </lineage>
</organism>
<comment type="caution">
    <text evidence="1">The sequence shown here is derived from an EMBL/GenBank/DDBJ whole genome shotgun (WGS) entry which is preliminary data.</text>
</comment>
<dbReference type="Proteomes" id="UP000269265">
    <property type="component" value="Unassembled WGS sequence"/>
</dbReference>
<sequence length="84" mass="9637">MSSILEIPDATFLDIVSALEADGWEVYSRYWGMDAGIDHDCVRLRRHGVKLKCEWDRCDDWRMEGPKATIQQLAERFGLTAPPP</sequence>
<protein>
    <submittedName>
        <fullName evidence="1">Uncharacterized protein</fullName>
    </submittedName>
</protein>
<dbReference type="AlphaFoldDB" id="A0A3R8S133"/>
<dbReference type="RefSeq" id="WP_125244741.1">
    <property type="nucleotide sequence ID" value="NZ_RSED01000017.1"/>
</dbReference>
<name>A0A3R8S133_9BURK</name>
<accession>A0A3R8S133</accession>
<evidence type="ECO:0000313" key="2">
    <source>
        <dbReference type="Proteomes" id="UP000269265"/>
    </source>
</evidence>
<dbReference type="EMBL" id="RSED01000017">
    <property type="protein sequence ID" value="RRS02924.1"/>
    <property type="molecule type" value="Genomic_DNA"/>
</dbReference>
<keyword evidence="2" id="KW-1185">Reference proteome</keyword>
<proteinExistence type="predicted"/>
<gene>
    <name evidence="1" type="ORF">EIP75_18375</name>
</gene>
<dbReference type="OrthoDB" id="9156272at2"/>
<reference evidence="1 2" key="1">
    <citation type="submission" date="2018-12" db="EMBL/GenBank/DDBJ databases">
        <title>The whole draft genome of Aquabacterium sp. SJQ9.</title>
        <authorList>
            <person name="Sun L."/>
            <person name="Gao X."/>
            <person name="Chen W."/>
            <person name="Huang K."/>
        </authorList>
    </citation>
    <scope>NUCLEOTIDE SEQUENCE [LARGE SCALE GENOMIC DNA]</scope>
    <source>
        <strain evidence="1 2">SJQ9</strain>
    </source>
</reference>
<evidence type="ECO:0000313" key="1">
    <source>
        <dbReference type="EMBL" id="RRS02924.1"/>
    </source>
</evidence>